<feature type="domain" description="HNH nuclease" evidence="1">
    <location>
        <begin position="7"/>
        <end position="41"/>
    </location>
</feature>
<dbReference type="InterPro" id="IPR003615">
    <property type="entry name" value="HNH_nuc"/>
</dbReference>
<gene>
    <name evidence="2" type="ORF">M422DRAFT_179905</name>
</gene>
<dbReference type="EMBL" id="KN837182">
    <property type="protein sequence ID" value="KIJ36028.1"/>
    <property type="molecule type" value="Genomic_DNA"/>
</dbReference>
<proteinExistence type="predicted"/>
<evidence type="ECO:0000313" key="2">
    <source>
        <dbReference type="EMBL" id="KIJ36028.1"/>
    </source>
</evidence>
<dbReference type="OrthoDB" id="2124139at2759"/>
<dbReference type="AlphaFoldDB" id="A0A0C9U027"/>
<keyword evidence="3" id="KW-1185">Reference proteome</keyword>
<protein>
    <recommendedName>
        <fullName evidence="1">HNH nuclease domain-containing protein</fullName>
    </recommendedName>
</protein>
<accession>A0A0C9U027</accession>
<evidence type="ECO:0000259" key="1">
    <source>
        <dbReference type="Pfam" id="PF13391"/>
    </source>
</evidence>
<organism evidence="2 3">
    <name type="scientific">Sphaerobolus stellatus (strain SS14)</name>
    <dbReference type="NCBI Taxonomy" id="990650"/>
    <lineage>
        <taxon>Eukaryota</taxon>
        <taxon>Fungi</taxon>
        <taxon>Dikarya</taxon>
        <taxon>Basidiomycota</taxon>
        <taxon>Agaricomycotina</taxon>
        <taxon>Agaricomycetes</taxon>
        <taxon>Phallomycetidae</taxon>
        <taxon>Geastrales</taxon>
        <taxon>Sphaerobolaceae</taxon>
        <taxon>Sphaerobolus</taxon>
    </lineage>
</organism>
<dbReference type="Pfam" id="PF13391">
    <property type="entry name" value="HNH_2"/>
    <property type="match status" value="1"/>
</dbReference>
<sequence>WMVLKQHHWIPQQAKTEPGHEPGDSLSMCPAHHRLFDRYHFFYMQIHKFVFINYSGAHSLQQLYGKAVALDINHCHAPFPSVFIIHEMHVHGFNPLQPITPDIPDTIHWKDWI</sequence>
<dbReference type="HOGENOM" id="CLU_148414_0_0_1"/>
<dbReference type="Proteomes" id="UP000054279">
    <property type="component" value="Unassembled WGS sequence"/>
</dbReference>
<reference evidence="2 3" key="1">
    <citation type="submission" date="2014-06" db="EMBL/GenBank/DDBJ databases">
        <title>Evolutionary Origins and Diversification of the Mycorrhizal Mutualists.</title>
        <authorList>
            <consortium name="DOE Joint Genome Institute"/>
            <consortium name="Mycorrhizal Genomics Consortium"/>
            <person name="Kohler A."/>
            <person name="Kuo A."/>
            <person name="Nagy L.G."/>
            <person name="Floudas D."/>
            <person name="Copeland A."/>
            <person name="Barry K.W."/>
            <person name="Cichocki N."/>
            <person name="Veneault-Fourrey C."/>
            <person name="LaButti K."/>
            <person name="Lindquist E.A."/>
            <person name="Lipzen A."/>
            <person name="Lundell T."/>
            <person name="Morin E."/>
            <person name="Murat C."/>
            <person name="Riley R."/>
            <person name="Ohm R."/>
            <person name="Sun H."/>
            <person name="Tunlid A."/>
            <person name="Henrissat B."/>
            <person name="Grigoriev I.V."/>
            <person name="Hibbett D.S."/>
            <person name="Martin F."/>
        </authorList>
    </citation>
    <scope>NUCLEOTIDE SEQUENCE [LARGE SCALE GENOMIC DNA]</scope>
    <source>
        <strain evidence="2 3">SS14</strain>
    </source>
</reference>
<evidence type="ECO:0000313" key="3">
    <source>
        <dbReference type="Proteomes" id="UP000054279"/>
    </source>
</evidence>
<feature type="non-terminal residue" evidence="2">
    <location>
        <position position="113"/>
    </location>
</feature>
<name>A0A0C9U027_SPHS4</name>